<keyword evidence="5" id="KW-0813">Transport</keyword>
<protein>
    <recommendedName>
        <fullName evidence="4">Cytochrome bo(3) ubiquinol oxidase subunit 4</fullName>
    </recommendedName>
    <alternativeName>
        <fullName evidence="16">Cytochrome o ubiquinol oxidase subunit 4</fullName>
    </alternativeName>
    <alternativeName>
        <fullName evidence="13">Oxidase bo(3) subunit 4</fullName>
    </alternativeName>
    <alternativeName>
        <fullName evidence="14">Ubiquinol oxidase polypeptide IV</fullName>
    </alternativeName>
    <alternativeName>
        <fullName evidence="15">Ubiquinol oxidase subunit 4</fullName>
    </alternativeName>
</protein>
<evidence type="ECO:0000256" key="17">
    <source>
        <dbReference type="SAM" id="Phobius"/>
    </source>
</evidence>
<dbReference type="InterPro" id="IPR014210">
    <property type="entry name" value="Cyt_o_ubiqinol_oxidase_su4"/>
</dbReference>
<evidence type="ECO:0000256" key="2">
    <source>
        <dbReference type="ARBA" id="ARBA00008079"/>
    </source>
</evidence>
<feature type="transmembrane region" description="Helical" evidence="17">
    <location>
        <begin position="50"/>
        <end position="72"/>
    </location>
</feature>
<feature type="transmembrane region" description="Helical" evidence="17">
    <location>
        <begin position="24"/>
        <end position="44"/>
    </location>
</feature>
<reference evidence="18 19" key="1">
    <citation type="submission" date="2023-07" db="EMBL/GenBank/DDBJ databases">
        <title>Genomic Encyclopedia of Type Strains, Phase IV (KMG-IV): sequencing the most valuable type-strain genomes for metagenomic binning, comparative biology and taxonomic classification.</title>
        <authorList>
            <person name="Goeker M."/>
        </authorList>
    </citation>
    <scope>NUCLEOTIDE SEQUENCE [LARGE SCALE GENOMIC DNA]</scope>
    <source>
        <strain evidence="18 19">DSM 1277</strain>
    </source>
</reference>
<dbReference type="NCBIfam" id="TIGR02847">
    <property type="entry name" value="CyoD"/>
    <property type="match status" value="1"/>
</dbReference>
<evidence type="ECO:0000256" key="6">
    <source>
        <dbReference type="ARBA" id="ARBA00022475"/>
    </source>
</evidence>
<dbReference type="InterPro" id="IPR005171">
    <property type="entry name" value="Cyt_c_oxidase_su4_prok"/>
</dbReference>
<dbReference type="RefSeq" id="WP_307062122.1">
    <property type="nucleotide sequence ID" value="NZ_JAUSUH010000008.1"/>
</dbReference>
<evidence type="ECO:0000256" key="7">
    <source>
        <dbReference type="ARBA" id="ARBA00022692"/>
    </source>
</evidence>
<dbReference type="PANTHER" id="PTHR36835">
    <property type="entry name" value="CYTOCHROME BO(3) UBIQUINOL OXIDASE SUBUNIT 4"/>
    <property type="match status" value="1"/>
</dbReference>
<evidence type="ECO:0000256" key="9">
    <source>
        <dbReference type="ARBA" id="ARBA00022989"/>
    </source>
</evidence>
<evidence type="ECO:0000313" key="18">
    <source>
        <dbReference type="EMBL" id="MDQ0348907.1"/>
    </source>
</evidence>
<evidence type="ECO:0000256" key="4">
    <source>
        <dbReference type="ARBA" id="ARBA00014689"/>
    </source>
</evidence>
<keyword evidence="9 17" id="KW-1133">Transmembrane helix</keyword>
<comment type="subcellular location">
    <subcellularLocation>
        <location evidence="1">Cell membrane</location>
        <topology evidence="1">Multi-pass membrane protein</topology>
    </subcellularLocation>
</comment>
<gene>
    <name evidence="18" type="ORF">J2S76_003341</name>
</gene>
<sequence>MSRRSPADMPPREIEDEGRERRSYVIGLVLALVLTTGAFAVVGLNLLSGGAALAGLGLLALIQAVVHLRYFLHIDLQRSHRDDLLLILFTVLILLIMVSGTIWILYDQHVRMMP</sequence>
<evidence type="ECO:0000256" key="15">
    <source>
        <dbReference type="ARBA" id="ARBA00031887"/>
    </source>
</evidence>
<keyword evidence="7 17" id="KW-0812">Transmembrane</keyword>
<proteinExistence type="inferred from homology"/>
<comment type="similarity">
    <text evidence="2">Belongs to the cytochrome c oxidase bacterial subunit 4 family.</text>
</comment>
<evidence type="ECO:0000256" key="13">
    <source>
        <dbReference type="ARBA" id="ARBA00030071"/>
    </source>
</evidence>
<name>A0ABU0DKF0_9HYPH</name>
<evidence type="ECO:0000256" key="11">
    <source>
        <dbReference type="ARBA" id="ARBA00023136"/>
    </source>
</evidence>
<comment type="function">
    <text evidence="12">Cytochrome bo(3) ubiquinol terminal oxidase is the component of the aerobic respiratory chain of E.coli that predominates when cells are grown at high aeration. Has proton pump activity across the membrane in addition to electron transfer, pumping 2 protons/electron.</text>
</comment>
<feature type="transmembrane region" description="Helical" evidence="17">
    <location>
        <begin position="84"/>
        <end position="106"/>
    </location>
</feature>
<evidence type="ECO:0000256" key="3">
    <source>
        <dbReference type="ARBA" id="ARBA00011700"/>
    </source>
</evidence>
<keyword evidence="11 17" id="KW-0472">Membrane</keyword>
<comment type="subunit">
    <text evidence="3">Heterooctamer of two A chains, two B chains, two C chains and two D chains.</text>
</comment>
<dbReference type="Proteomes" id="UP001238467">
    <property type="component" value="Unassembled WGS sequence"/>
</dbReference>
<evidence type="ECO:0000256" key="5">
    <source>
        <dbReference type="ARBA" id="ARBA00022448"/>
    </source>
</evidence>
<keyword evidence="8" id="KW-0249">Electron transport</keyword>
<evidence type="ECO:0000256" key="16">
    <source>
        <dbReference type="ARBA" id="ARBA00032185"/>
    </source>
</evidence>
<accession>A0ABU0DKF0</accession>
<comment type="caution">
    <text evidence="18">The sequence shown here is derived from an EMBL/GenBank/DDBJ whole genome shotgun (WGS) entry which is preliminary data.</text>
</comment>
<evidence type="ECO:0000256" key="12">
    <source>
        <dbReference type="ARBA" id="ARBA00025694"/>
    </source>
</evidence>
<evidence type="ECO:0000256" key="14">
    <source>
        <dbReference type="ARBA" id="ARBA00030211"/>
    </source>
</evidence>
<evidence type="ECO:0000256" key="10">
    <source>
        <dbReference type="ARBA" id="ARBA00023002"/>
    </source>
</evidence>
<organism evidence="18 19">
    <name type="scientific">Ancylobacter vacuolatus</name>
    <dbReference type="NCBI Taxonomy" id="223389"/>
    <lineage>
        <taxon>Bacteria</taxon>
        <taxon>Pseudomonadati</taxon>
        <taxon>Pseudomonadota</taxon>
        <taxon>Alphaproteobacteria</taxon>
        <taxon>Hyphomicrobiales</taxon>
        <taxon>Xanthobacteraceae</taxon>
        <taxon>Ancylobacter</taxon>
    </lineage>
</organism>
<evidence type="ECO:0000313" key="19">
    <source>
        <dbReference type="Proteomes" id="UP001238467"/>
    </source>
</evidence>
<dbReference type="InterPro" id="IPR050968">
    <property type="entry name" value="Cytochrome_c_oxidase_bac_sub4"/>
</dbReference>
<keyword evidence="10" id="KW-0560">Oxidoreductase</keyword>
<dbReference type="Pfam" id="PF03626">
    <property type="entry name" value="COX4_pro"/>
    <property type="match status" value="1"/>
</dbReference>
<evidence type="ECO:0000256" key="8">
    <source>
        <dbReference type="ARBA" id="ARBA00022982"/>
    </source>
</evidence>
<evidence type="ECO:0000256" key="1">
    <source>
        <dbReference type="ARBA" id="ARBA00004651"/>
    </source>
</evidence>
<dbReference type="EMBL" id="JAUSUH010000008">
    <property type="protein sequence ID" value="MDQ0348907.1"/>
    <property type="molecule type" value="Genomic_DNA"/>
</dbReference>
<dbReference type="PANTHER" id="PTHR36835:SF1">
    <property type="entry name" value="CYTOCHROME BO(3) UBIQUINOL OXIDASE SUBUNIT 4"/>
    <property type="match status" value="1"/>
</dbReference>
<keyword evidence="6" id="KW-1003">Cell membrane</keyword>
<keyword evidence="19" id="KW-1185">Reference proteome</keyword>